<keyword evidence="1" id="KW-0812">Transmembrane</keyword>
<evidence type="ECO:0000313" key="3">
    <source>
        <dbReference type="Proteomes" id="UP000317169"/>
    </source>
</evidence>
<dbReference type="EMBL" id="VIAR01000001">
    <property type="protein sequence ID" value="TQD40807.1"/>
    <property type="molecule type" value="Genomic_DNA"/>
</dbReference>
<keyword evidence="1" id="KW-1133">Transmembrane helix</keyword>
<dbReference type="CDD" id="cd03498">
    <property type="entry name" value="SQR_TypeB_2_TM"/>
    <property type="match status" value="1"/>
</dbReference>
<dbReference type="RefSeq" id="WP_141420537.1">
    <property type="nucleotide sequence ID" value="NZ_VIAR01000001.1"/>
</dbReference>
<keyword evidence="3" id="KW-1185">Reference proteome</keyword>
<dbReference type="OrthoDB" id="9802842at2"/>
<dbReference type="GO" id="GO:0016020">
    <property type="term" value="C:membrane"/>
    <property type="evidence" value="ECO:0007669"/>
    <property type="project" value="InterPro"/>
</dbReference>
<feature type="transmembrane region" description="Helical" evidence="1">
    <location>
        <begin position="12"/>
        <end position="34"/>
    </location>
</feature>
<dbReference type="Proteomes" id="UP000317169">
    <property type="component" value="Unassembled WGS sequence"/>
</dbReference>
<organism evidence="2 3">
    <name type="scientific">Haloflavibacter putidus</name>
    <dbReference type="NCBI Taxonomy" id="2576776"/>
    <lineage>
        <taxon>Bacteria</taxon>
        <taxon>Pseudomonadati</taxon>
        <taxon>Bacteroidota</taxon>
        <taxon>Flavobacteriia</taxon>
        <taxon>Flavobacteriales</taxon>
        <taxon>Flavobacteriaceae</taxon>
        <taxon>Haloflavibacter</taxon>
    </lineage>
</organism>
<dbReference type="NCBIfam" id="TIGR02046">
    <property type="entry name" value="sdhC_b558_fam"/>
    <property type="match status" value="1"/>
</dbReference>
<proteinExistence type="predicted"/>
<protein>
    <submittedName>
        <fullName evidence="2">Succinate dehydrogenase cytochrome b subunit</fullName>
    </submittedName>
</protein>
<dbReference type="Gene3D" id="1.20.1300.10">
    <property type="entry name" value="Fumarate reductase/succinate dehydrogenase, transmembrane subunit"/>
    <property type="match status" value="1"/>
</dbReference>
<evidence type="ECO:0000313" key="2">
    <source>
        <dbReference type="EMBL" id="TQD40807.1"/>
    </source>
</evidence>
<dbReference type="SUPFAM" id="SSF81343">
    <property type="entry name" value="Fumarate reductase respiratory complex transmembrane subunits"/>
    <property type="match status" value="1"/>
</dbReference>
<feature type="transmembrane region" description="Helical" evidence="1">
    <location>
        <begin position="100"/>
        <end position="120"/>
    </location>
</feature>
<dbReference type="AlphaFoldDB" id="A0A507ZV37"/>
<comment type="caution">
    <text evidence="2">The sequence shown here is derived from an EMBL/GenBank/DDBJ whole genome shotgun (WGS) entry which is preliminary data.</text>
</comment>
<gene>
    <name evidence="2" type="ORF">FKR84_00610</name>
</gene>
<feature type="transmembrane region" description="Helical" evidence="1">
    <location>
        <begin position="191"/>
        <end position="216"/>
    </location>
</feature>
<accession>A0A507ZV37</accession>
<feature type="transmembrane region" description="Helical" evidence="1">
    <location>
        <begin position="153"/>
        <end position="171"/>
    </location>
</feature>
<dbReference type="InterPro" id="IPR034804">
    <property type="entry name" value="SQR/QFR_C/D"/>
</dbReference>
<feature type="transmembrane region" description="Helical" evidence="1">
    <location>
        <begin position="54"/>
        <end position="79"/>
    </location>
</feature>
<dbReference type="InterPro" id="IPR011138">
    <property type="entry name" value="Cytochrome_b-558"/>
</dbReference>
<name>A0A507ZV37_9FLAO</name>
<sequence>MKNAITRKNLMALTGLFLCFFLIIHLLGNLQLLLPQEKAQLQYNAYSAFLSGNILIKMVSYVLYATIILHSIDAVYLSIKAKKAAGKSYAKDRRNRASTWYSRQMMLLGLIVFAFLVIHFKDFWFPYKFTKMPTDLQGNKDLYTLVVLAFQELWYVILYTVAILALGFHLLHGFFSAHRSLGLYHPYYNKIIKFIGVVFAVVMTFGYLIIPFYLYLNL</sequence>
<reference evidence="2 3" key="1">
    <citation type="submission" date="2019-06" db="EMBL/GenBank/DDBJ databases">
        <title>Flavibacter putida gen. nov., sp. nov., a novel marine bacterium of the family Flavobacteriaceae isolated from coastal seawater.</title>
        <authorList>
            <person name="Feng X."/>
        </authorList>
    </citation>
    <scope>NUCLEOTIDE SEQUENCE [LARGE SCALE GENOMIC DNA]</scope>
    <source>
        <strain evidence="2 3">PLHSN227</strain>
    </source>
</reference>
<keyword evidence="1" id="KW-0472">Membrane</keyword>
<evidence type="ECO:0000256" key="1">
    <source>
        <dbReference type="SAM" id="Phobius"/>
    </source>
</evidence>